<keyword evidence="1" id="KW-0732">Signal</keyword>
<dbReference type="EMBL" id="JAANIT010000192">
    <property type="protein sequence ID" value="KAG1550711.1"/>
    <property type="molecule type" value="Genomic_DNA"/>
</dbReference>
<protein>
    <submittedName>
        <fullName evidence="2">Uncharacterized protein</fullName>
    </submittedName>
</protein>
<reference evidence="2" key="1">
    <citation type="journal article" date="2020" name="Microb. Genom.">
        <title>Genetic diversity of clinical and environmental Mucorales isolates obtained from an investigation of mucormycosis cases among solid organ transplant recipients.</title>
        <authorList>
            <person name="Nguyen M.H."/>
            <person name="Kaul D."/>
            <person name="Muto C."/>
            <person name="Cheng S.J."/>
            <person name="Richter R.A."/>
            <person name="Bruno V.M."/>
            <person name="Liu G."/>
            <person name="Beyhan S."/>
            <person name="Sundermann A.J."/>
            <person name="Mounaud S."/>
            <person name="Pasculle A.W."/>
            <person name="Nierman W.C."/>
            <person name="Driscoll E."/>
            <person name="Cumbie R."/>
            <person name="Clancy C.J."/>
            <person name="Dupont C.L."/>
        </authorList>
    </citation>
    <scope>NUCLEOTIDE SEQUENCE</scope>
    <source>
        <strain evidence="2">GL16</strain>
    </source>
</reference>
<feature type="chain" id="PRO_5040412267" evidence="1">
    <location>
        <begin position="23"/>
        <end position="139"/>
    </location>
</feature>
<dbReference type="AlphaFoldDB" id="A0A9P6YKY8"/>
<sequence length="139" mass="15117">MTQRFFSALILFFAFFATLVLSAPADACNGFRITSPTQSNLQWTSGQCYQVSYDLGQNKAGSSTVSVDLYSAQTNKKVASLVTNAKTTTLGATDPFNLDAPKTGNYYYRVTFSNGRNCAPKNSVTFHVTYNPHSPPATC</sequence>
<evidence type="ECO:0000256" key="1">
    <source>
        <dbReference type="SAM" id="SignalP"/>
    </source>
</evidence>
<feature type="signal peptide" evidence="1">
    <location>
        <begin position="1"/>
        <end position="22"/>
    </location>
</feature>
<dbReference type="Proteomes" id="UP000717996">
    <property type="component" value="Unassembled WGS sequence"/>
</dbReference>
<evidence type="ECO:0000313" key="3">
    <source>
        <dbReference type="Proteomes" id="UP000717996"/>
    </source>
</evidence>
<name>A0A9P6YKY8_RHIOR</name>
<dbReference type="OrthoDB" id="2433997at2759"/>
<evidence type="ECO:0000313" key="2">
    <source>
        <dbReference type="EMBL" id="KAG1550711.1"/>
    </source>
</evidence>
<comment type="caution">
    <text evidence="2">The sequence shown here is derived from an EMBL/GenBank/DDBJ whole genome shotgun (WGS) entry which is preliminary data.</text>
</comment>
<dbReference type="OMA" id="CAPQKSV"/>
<organism evidence="2 3">
    <name type="scientific">Rhizopus oryzae</name>
    <name type="common">Mucormycosis agent</name>
    <name type="synonym">Rhizopus arrhizus var. delemar</name>
    <dbReference type="NCBI Taxonomy" id="64495"/>
    <lineage>
        <taxon>Eukaryota</taxon>
        <taxon>Fungi</taxon>
        <taxon>Fungi incertae sedis</taxon>
        <taxon>Mucoromycota</taxon>
        <taxon>Mucoromycotina</taxon>
        <taxon>Mucoromycetes</taxon>
        <taxon>Mucorales</taxon>
        <taxon>Mucorineae</taxon>
        <taxon>Rhizopodaceae</taxon>
        <taxon>Rhizopus</taxon>
    </lineage>
</organism>
<proteinExistence type="predicted"/>
<accession>A0A9P6YKY8</accession>
<gene>
    <name evidence="2" type="ORF">G6F51_002289</name>
</gene>